<feature type="compositionally biased region" description="Polar residues" evidence="2">
    <location>
        <begin position="147"/>
        <end position="156"/>
    </location>
</feature>
<protein>
    <recommendedName>
        <fullName evidence="3">DIX domain-containing protein</fullName>
    </recommendedName>
</protein>
<proteinExistence type="predicted"/>
<feature type="region of interest" description="Disordered" evidence="2">
    <location>
        <begin position="174"/>
        <end position="198"/>
    </location>
</feature>
<dbReference type="InterPro" id="IPR029071">
    <property type="entry name" value="Ubiquitin-like_domsf"/>
</dbReference>
<feature type="region of interest" description="Disordered" evidence="2">
    <location>
        <begin position="229"/>
        <end position="283"/>
    </location>
</feature>
<dbReference type="Pfam" id="PF00778">
    <property type="entry name" value="DIX"/>
    <property type="match status" value="1"/>
</dbReference>
<dbReference type="EMBL" id="HBHJ01003825">
    <property type="protein sequence ID" value="CAD9665378.1"/>
    <property type="molecule type" value="Transcribed_RNA"/>
</dbReference>
<dbReference type="InterPro" id="IPR001158">
    <property type="entry name" value="DIX"/>
</dbReference>
<gene>
    <name evidence="4" type="ORF">RMAR1173_LOCUS2453</name>
</gene>
<feature type="compositionally biased region" description="Low complexity" evidence="2">
    <location>
        <begin position="174"/>
        <end position="187"/>
    </location>
</feature>
<evidence type="ECO:0000256" key="1">
    <source>
        <dbReference type="ARBA" id="ARBA00022687"/>
    </source>
</evidence>
<dbReference type="AlphaFoldDB" id="A0A7S2W3I7"/>
<name>A0A7S2W3I7_9STRA</name>
<evidence type="ECO:0000259" key="3">
    <source>
        <dbReference type="Pfam" id="PF00778"/>
    </source>
</evidence>
<reference evidence="4" key="1">
    <citation type="submission" date="2021-01" db="EMBL/GenBank/DDBJ databases">
        <authorList>
            <person name="Corre E."/>
            <person name="Pelletier E."/>
            <person name="Niang G."/>
            <person name="Scheremetjew M."/>
            <person name="Finn R."/>
            <person name="Kale V."/>
            <person name="Holt S."/>
            <person name="Cochrane G."/>
            <person name="Meng A."/>
            <person name="Brown T."/>
            <person name="Cohen L."/>
        </authorList>
    </citation>
    <scope>NUCLEOTIDE SEQUENCE</scope>
    <source>
        <strain evidence="4">CCMP1243</strain>
    </source>
</reference>
<feature type="compositionally biased region" description="Low complexity" evidence="2">
    <location>
        <begin position="101"/>
        <end position="116"/>
    </location>
</feature>
<feature type="region of interest" description="Disordered" evidence="2">
    <location>
        <begin position="100"/>
        <end position="156"/>
    </location>
</feature>
<keyword evidence="1" id="KW-0879">Wnt signaling pathway</keyword>
<evidence type="ECO:0000313" key="4">
    <source>
        <dbReference type="EMBL" id="CAD9665378.1"/>
    </source>
</evidence>
<feature type="compositionally biased region" description="Polar residues" evidence="2">
    <location>
        <begin position="229"/>
        <end position="239"/>
    </location>
</feature>
<dbReference type="PANTHER" id="PTHR42509">
    <property type="entry name" value="DIX DOMAIN-CONTAINING PROTEIN"/>
    <property type="match status" value="1"/>
</dbReference>
<feature type="domain" description="DIX" evidence="3">
    <location>
        <begin position="26"/>
        <end position="79"/>
    </location>
</feature>
<accession>A0A7S2W3I7</accession>
<dbReference type="Gene3D" id="2.40.240.130">
    <property type="match status" value="1"/>
</dbReference>
<sequence>MIRYYIPGDGDDANHMNVFRMPGAEKGGTLLLRQIRQRFPVPGEYVFRFKTVLGKQTVWMDVTDENAVVPRFEGGVVIKAARIRHSDEVLFALQAANGRLAPPASTQPSSAPHPTAQPHAPLNVTTNAPSTPAAPKAHTPVQDPSPLISTSPTAKQLSTQEENLLGDLDAPAQVASVASSSSDPTPAGAGDLLGLDMTMPSSSTPAAFRAPMAGGDVFGTAFGSVPSQPGYNARGQSMPGSIPMQQQQQHHNHPPKQAGDQFDFGVFPTSSGTSQQGQRRSMF</sequence>
<feature type="compositionally biased region" description="Low complexity" evidence="2">
    <location>
        <begin position="269"/>
        <end position="283"/>
    </location>
</feature>
<evidence type="ECO:0000256" key="2">
    <source>
        <dbReference type="SAM" id="MobiDB-lite"/>
    </source>
</evidence>
<organism evidence="4">
    <name type="scientific">Rhizochromulina marina</name>
    <dbReference type="NCBI Taxonomy" id="1034831"/>
    <lineage>
        <taxon>Eukaryota</taxon>
        <taxon>Sar</taxon>
        <taxon>Stramenopiles</taxon>
        <taxon>Ochrophyta</taxon>
        <taxon>Dictyochophyceae</taxon>
        <taxon>Rhizochromulinales</taxon>
        <taxon>Rhizochromulina</taxon>
    </lineage>
</organism>
<dbReference type="PANTHER" id="PTHR42509:SF1">
    <property type="entry name" value="DIX DOMAIN-CONTAINING PROTEIN"/>
    <property type="match status" value="1"/>
</dbReference>
<dbReference type="InterPro" id="IPR038207">
    <property type="entry name" value="DIX_dom_sf"/>
</dbReference>
<dbReference type="GO" id="GO:0016055">
    <property type="term" value="P:Wnt signaling pathway"/>
    <property type="evidence" value="ECO:0007669"/>
    <property type="project" value="UniProtKB-KW"/>
</dbReference>
<dbReference type="SUPFAM" id="SSF54236">
    <property type="entry name" value="Ubiquitin-like"/>
    <property type="match status" value="1"/>
</dbReference>